<accession>A0A382KP93</accession>
<protein>
    <submittedName>
        <fullName evidence="1">Uncharacterized protein</fullName>
    </submittedName>
</protein>
<dbReference type="AlphaFoldDB" id="A0A382KP93"/>
<sequence>MFLKEAGIAAGGWDRSMALKTMNMAVYSDPSVVRKLNAWVGTIAGSYTLPEDAIHNMRTNLSKIGLSFDEVPVMEGESGSVELPLTSFGGRFGKGLTTPHNEFEVDDGISHQVEGGLKLVIGYEMQEDNSCRLSARIE</sequence>
<reference evidence="1" key="1">
    <citation type="submission" date="2018-05" db="EMBL/GenBank/DDBJ databases">
        <authorList>
            <person name="Lanie J.A."/>
            <person name="Ng W.-L."/>
            <person name="Kazmierczak K.M."/>
            <person name="Andrzejewski T.M."/>
            <person name="Davidsen T.M."/>
            <person name="Wayne K.J."/>
            <person name="Tettelin H."/>
            <person name="Glass J.I."/>
            <person name="Rusch D."/>
            <person name="Podicherti R."/>
            <person name="Tsui H.-C.T."/>
            <person name="Winkler M.E."/>
        </authorList>
    </citation>
    <scope>NUCLEOTIDE SEQUENCE</scope>
</reference>
<organism evidence="1">
    <name type="scientific">marine metagenome</name>
    <dbReference type="NCBI Taxonomy" id="408172"/>
    <lineage>
        <taxon>unclassified sequences</taxon>
        <taxon>metagenomes</taxon>
        <taxon>ecological metagenomes</taxon>
    </lineage>
</organism>
<evidence type="ECO:0000313" key="1">
    <source>
        <dbReference type="EMBL" id="SVC25072.1"/>
    </source>
</evidence>
<proteinExistence type="predicted"/>
<dbReference type="EMBL" id="UINC01081331">
    <property type="protein sequence ID" value="SVC25072.1"/>
    <property type="molecule type" value="Genomic_DNA"/>
</dbReference>
<gene>
    <name evidence="1" type="ORF">METZ01_LOCUS277926</name>
</gene>
<name>A0A382KP93_9ZZZZ</name>